<dbReference type="InterPro" id="IPR036249">
    <property type="entry name" value="Thioredoxin-like_sf"/>
</dbReference>
<dbReference type="InterPro" id="IPR013766">
    <property type="entry name" value="Thioredoxin_domain"/>
</dbReference>
<dbReference type="GO" id="GO:0016491">
    <property type="term" value="F:oxidoreductase activity"/>
    <property type="evidence" value="ECO:0007669"/>
    <property type="project" value="UniProtKB-KW"/>
</dbReference>
<dbReference type="InterPro" id="IPR051099">
    <property type="entry name" value="AGR/TXD"/>
</dbReference>
<dbReference type="PROSITE" id="PS51352">
    <property type="entry name" value="THIOREDOXIN_2"/>
    <property type="match status" value="1"/>
</dbReference>
<sequence>MTDFELALSQAKVNQKTIMLSFSGSDWCTWCMKLEHEVFSRPEFQEWAKSRVILLKVDFPQTVKLKEEEQRRNEQLAQQYHVEGFPTVLLVDADGRELARTGYKPGGVAAYVEHLNSLLK</sequence>
<dbReference type="SUPFAM" id="SSF52833">
    <property type="entry name" value="Thioredoxin-like"/>
    <property type="match status" value="1"/>
</dbReference>
<gene>
    <name evidence="3" type="primary">dsbH_2</name>
    <name evidence="3" type="ORF">SDC9_107218</name>
</gene>
<dbReference type="PANTHER" id="PTHR15337:SF11">
    <property type="entry name" value="THIOREDOXIN DOMAIN-CONTAINING PROTEIN"/>
    <property type="match status" value="1"/>
</dbReference>
<dbReference type="EMBL" id="VSSQ01017766">
    <property type="protein sequence ID" value="MPM60367.1"/>
    <property type="molecule type" value="Genomic_DNA"/>
</dbReference>
<proteinExistence type="predicted"/>
<evidence type="ECO:0000256" key="1">
    <source>
        <dbReference type="ARBA" id="ARBA00022729"/>
    </source>
</evidence>
<dbReference type="EC" id="1.8.-.-" evidence="3"/>
<organism evidence="3">
    <name type="scientific">bioreactor metagenome</name>
    <dbReference type="NCBI Taxonomy" id="1076179"/>
    <lineage>
        <taxon>unclassified sequences</taxon>
        <taxon>metagenomes</taxon>
        <taxon>ecological metagenomes</taxon>
    </lineage>
</organism>
<dbReference type="InterPro" id="IPR012336">
    <property type="entry name" value="Thioredoxin-like_fold"/>
</dbReference>
<comment type="caution">
    <text evidence="3">The sequence shown here is derived from an EMBL/GenBank/DDBJ whole genome shotgun (WGS) entry which is preliminary data.</text>
</comment>
<protein>
    <submittedName>
        <fullName evidence="3">Disulfide bond reductase DsbH</fullName>
        <ecNumber evidence="3">1.8.-.-</ecNumber>
    </submittedName>
</protein>
<feature type="domain" description="Thioredoxin" evidence="2">
    <location>
        <begin position="1"/>
        <end position="120"/>
    </location>
</feature>
<dbReference type="AlphaFoldDB" id="A0A645B4N0"/>
<reference evidence="3" key="1">
    <citation type="submission" date="2019-08" db="EMBL/GenBank/DDBJ databases">
        <authorList>
            <person name="Kucharzyk K."/>
            <person name="Murdoch R.W."/>
            <person name="Higgins S."/>
            <person name="Loffler F."/>
        </authorList>
    </citation>
    <scope>NUCLEOTIDE SEQUENCE</scope>
</reference>
<keyword evidence="3" id="KW-0560">Oxidoreductase</keyword>
<evidence type="ECO:0000259" key="2">
    <source>
        <dbReference type="PROSITE" id="PS51352"/>
    </source>
</evidence>
<dbReference type="PANTHER" id="PTHR15337">
    <property type="entry name" value="ANTERIOR GRADIENT PROTEIN-RELATED"/>
    <property type="match status" value="1"/>
</dbReference>
<name>A0A645B4N0_9ZZZZ</name>
<dbReference type="Pfam" id="PF13098">
    <property type="entry name" value="Thioredoxin_2"/>
    <property type="match status" value="1"/>
</dbReference>
<keyword evidence="1" id="KW-0732">Signal</keyword>
<dbReference type="Gene3D" id="3.40.30.10">
    <property type="entry name" value="Glutaredoxin"/>
    <property type="match status" value="1"/>
</dbReference>
<accession>A0A645B4N0</accession>
<evidence type="ECO:0000313" key="3">
    <source>
        <dbReference type="EMBL" id="MPM60367.1"/>
    </source>
</evidence>